<accession>E2BP79</accession>
<reference evidence="7 8" key="1">
    <citation type="journal article" date="2010" name="Science">
        <title>Genomic comparison of the ants Camponotus floridanus and Harpegnathos saltator.</title>
        <authorList>
            <person name="Bonasio R."/>
            <person name="Zhang G."/>
            <person name="Ye C."/>
            <person name="Mutti N.S."/>
            <person name="Fang X."/>
            <person name="Qin N."/>
            <person name="Donahue G."/>
            <person name="Yang P."/>
            <person name="Li Q."/>
            <person name="Li C."/>
            <person name="Zhang P."/>
            <person name="Huang Z."/>
            <person name="Berger S.L."/>
            <person name="Reinberg D."/>
            <person name="Wang J."/>
            <person name="Liebig J."/>
        </authorList>
    </citation>
    <scope>NUCLEOTIDE SEQUENCE [LARGE SCALE GENOMIC DNA]</scope>
    <source>
        <strain evidence="7 8">R22 G/1</strain>
    </source>
</reference>
<keyword evidence="8" id="KW-1185">Reference proteome</keyword>
<organism evidence="8">
    <name type="scientific">Harpegnathos saltator</name>
    <name type="common">Jerdon's jumping ant</name>
    <dbReference type="NCBI Taxonomy" id="610380"/>
    <lineage>
        <taxon>Eukaryota</taxon>
        <taxon>Metazoa</taxon>
        <taxon>Ecdysozoa</taxon>
        <taxon>Arthropoda</taxon>
        <taxon>Hexapoda</taxon>
        <taxon>Insecta</taxon>
        <taxon>Pterygota</taxon>
        <taxon>Neoptera</taxon>
        <taxon>Endopterygota</taxon>
        <taxon>Hymenoptera</taxon>
        <taxon>Apocrita</taxon>
        <taxon>Aculeata</taxon>
        <taxon>Formicoidea</taxon>
        <taxon>Formicidae</taxon>
        <taxon>Ponerinae</taxon>
        <taxon>Ponerini</taxon>
        <taxon>Harpegnathos</taxon>
    </lineage>
</organism>
<dbReference type="PANTHER" id="PTHR28069">
    <property type="entry name" value="GH20023P"/>
    <property type="match status" value="1"/>
</dbReference>
<dbReference type="OMA" id="IMEPQAN"/>
<dbReference type="EMBL" id="GL449553">
    <property type="protein sequence ID" value="EFN82499.1"/>
    <property type="molecule type" value="Genomic_DNA"/>
</dbReference>
<evidence type="ECO:0000256" key="1">
    <source>
        <dbReference type="ARBA" id="ARBA00022723"/>
    </source>
</evidence>
<keyword evidence="2" id="KW-0863">Zinc-finger</keyword>
<feature type="domain" description="Mitochondrial splicing suppressor 51-like C-terminal" evidence="6">
    <location>
        <begin position="208"/>
        <end position="347"/>
    </location>
</feature>
<dbReference type="SUPFAM" id="SSF144232">
    <property type="entry name" value="HIT/MYND zinc finger-like"/>
    <property type="match status" value="1"/>
</dbReference>
<feature type="non-terminal residue" evidence="7">
    <location>
        <position position="347"/>
    </location>
</feature>
<dbReference type="InterPro" id="IPR002893">
    <property type="entry name" value="Znf_MYND"/>
</dbReference>
<keyword evidence="3" id="KW-0862">Zinc</keyword>
<keyword evidence="1" id="KW-0479">Metal-binding</keyword>
<dbReference type="Pfam" id="PF01753">
    <property type="entry name" value="zf-MYND"/>
    <property type="match status" value="1"/>
</dbReference>
<evidence type="ECO:0000313" key="8">
    <source>
        <dbReference type="Proteomes" id="UP000008237"/>
    </source>
</evidence>
<dbReference type="Pfam" id="PF20179">
    <property type="entry name" value="MSS51_C"/>
    <property type="match status" value="1"/>
</dbReference>
<keyword evidence="4" id="KW-1133">Transmembrane helix</keyword>
<dbReference type="Proteomes" id="UP000008237">
    <property type="component" value="Unassembled WGS sequence"/>
</dbReference>
<dbReference type="STRING" id="610380.E2BP79"/>
<dbReference type="PANTHER" id="PTHR28069:SF2">
    <property type="entry name" value="GH20023P"/>
    <property type="match status" value="1"/>
</dbReference>
<feature type="domain" description="MYND-type" evidence="5">
    <location>
        <begin position="7"/>
        <end position="47"/>
    </location>
</feature>
<feature type="transmembrane region" description="Helical" evidence="4">
    <location>
        <begin position="309"/>
        <end position="329"/>
    </location>
</feature>
<dbReference type="AlphaFoldDB" id="E2BP79"/>
<gene>
    <name evidence="7" type="ORF">EAI_00204</name>
</gene>
<dbReference type="InterPro" id="IPR046824">
    <property type="entry name" value="Mss51-like_C"/>
</dbReference>
<protein>
    <submittedName>
        <fullName evidence="7">Uncharacterized protein</fullName>
    </submittedName>
</protein>
<proteinExistence type="predicted"/>
<evidence type="ECO:0000256" key="2">
    <source>
        <dbReference type="ARBA" id="ARBA00022771"/>
    </source>
</evidence>
<name>E2BP79_HARSA</name>
<feature type="non-terminal residue" evidence="7">
    <location>
        <position position="1"/>
    </location>
</feature>
<keyword evidence="4" id="KW-0812">Transmembrane</keyword>
<dbReference type="InParanoid" id="E2BP79"/>
<dbReference type="Gene3D" id="6.10.140.2220">
    <property type="match status" value="1"/>
</dbReference>
<sequence length="347" mass="40735">YFHANLCHVCKKGGKENILITCDRCFMVSYCSENHRKLHHPQHHDLCAVVEKYLKKNPKQRTGRFSTARKWYKSQMAFLAKIRKGLSRPVKWFETQMFIYPKSCLICRQQVELYTCNTCLSANYCLEHKEEFERQHNFSCSGLKLWLSLEFSEIQYEGKVPISLKFIRFPDRNKPYNDIITFITQYLQDEKGIWNLTDYIYSEYVSAPLTVYHGMKAARLLNTLLTESICIIHVIGACYVERNGLAAWEILLHLLPNIKVLIIVLIGTDIRFEIGMREVYCLQCMYNEKKFIYECCRMTYSDYLAVNPIYGHPNLIIVLSVFLILLPSWEKDVKAIQSQKCPLLLTT</sequence>
<evidence type="ECO:0000313" key="7">
    <source>
        <dbReference type="EMBL" id="EFN82499.1"/>
    </source>
</evidence>
<keyword evidence="4" id="KW-0472">Membrane</keyword>
<evidence type="ECO:0000256" key="3">
    <source>
        <dbReference type="ARBA" id="ARBA00022833"/>
    </source>
</evidence>
<dbReference type="GO" id="GO:0008270">
    <property type="term" value="F:zinc ion binding"/>
    <property type="evidence" value="ECO:0007669"/>
    <property type="project" value="UniProtKB-KW"/>
</dbReference>
<evidence type="ECO:0000259" key="5">
    <source>
        <dbReference type="Pfam" id="PF01753"/>
    </source>
</evidence>
<evidence type="ECO:0000256" key="4">
    <source>
        <dbReference type="SAM" id="Phobius"/>
    </source>
</evidence>
<evidence type="ECO:0000259" key="6">
    <source>
        <dbReference type="Pfam" id="PF20179"/>
    </source>
</evidence>
<dbReference type="OrthoDB" id="5282002at2759"/>